<dbReference type="InterPro" id="IPR046373">
    <property type="entry name" value="Acyl-CoA_Oxase/DH_mid-dom_sf"/>
</dbReference>
<dbReference type="CDD" id="cd00567">
    <property type="entry name" value="ACAD"/>
    <property type="match status" value="1"/>
</dbReference>
<dbReference type="InterPro" id="IPR009100">
    <property type="entry name" value="AcylCoA_DH/oxidase_NM_dom_sf"/>
</dbReference>
<dbReference type="PANTHER" id="PTHR43884">
    <property type="entry name" value="ACYL-COA DEHYDROGENASE"/>
    <property type="match status" value="1"/>
</dbReference>
<dbReference type="AlphaFoldDB" id="A0A3E0GUE5"/>
<protein>
    <submittedName>
        <fullName evidence="8">Acyl-CoA dehydrogenase</fullName>
    </submittedName>
</protein>
<evidence type="ECO:0000256" key="2">
    <source>
        <dbReference type="ARBA" id="ARBA00009347"/>
    </source>
</evidence>
<dbReference type="InterPro" id="IPR036250">
    <property type="entry name" value="AcylCo_DH-like_C"/>
</dbReference>
<organism evidence="8 9">
    <name type="scientific">Kutzneria buriramensis</name>
    <dbReference type="NCBI Taxonomy" id="1045776"/>
    <lineage>
        <taxon>Bacteria</taxon>
        <taxon>Bacillati</taxon>
        <taxon>Actinomycetota</taxon>
        <taxon>Actinomycetes</taxon>
        <taxon>Pseudonocardiales</taxon>
        <taxon>Pseudonocardiaceae</taxon>
        <taxon>Kutzneria</taxon>
    </lineage>
</organism>
<feature type="domain" description="Acyl-CoA dehydrogenase/oxidase N-terminal" evidence="7">
    <location>
        <begin position="19"/>
        <end position="95"/>
    </location>
</feature>
<dbReference type="Gene3D" id="1.20.140.10">
    <property type="entry name" value="Butyryl-CoA Dehydrogenase, subunit A, domain 3"/>
    <property type="match status" value="1"/>
</dbReference>
<feature type="domain" description="Acyl-CoA dehydrogenase/oxidase C-terminal" evidence="6">
    <location>
        <begin position="205"/>
        <end position="337"/>
    </location>
</feature>
<dbReference type="PANTHER" id="PTHR43884:SF20">
    <property type="entry name" value="ACYL-COA DEHYDROGENASE FADE28"/>
    <property type="match status" value="1"/>
</dbReference>
<dbReference type="Pfam" id="PF00441">
    <property type="entry name" value="Acyl-CoA_dh_1"/>
    <property type="match status" value="1"/>
</dbReference>
<comment type="similarity">
    <text evidence="2">Belongs to the acyl-CoA dehydrogenase family.</text>
</comment>
<evidence type="ECO:0000313" key="9">
    <source>
        <dbReference type="Proteomes" id="UP000256269"/>
    </source>
</evidence>
<evidence type="ECO:0000256" key="1">
    <source>
        <dbReference type="ARBA" id="ARBA00001974"/>
    </source>
</evidence>
<dbReference type="Pfam" id="PF02771">
    <property type="entry name" value="Acyl-CoA_dh_N"/>
    <property type="match status" value="1"/>
</dbReference>
<dbReference type="GO" id="GO:0003995">
    <property type="term" value="F:acyl-CoA dehydrogenase activity"/>
    <property type="evidence" value="ECO:0007669"/>
    <property type="project" value="TreeGrafter"/>
</dbReference>
<keyword evidence="4" id="KW-0274">FAD</keyword>
<dbReference type="GO" id="GO:0050660">
    <property type="term" value="F:flavin adenine dinucleotide binding"/>
    <property type="evidence" value="ECO:0007669"/>
    <property type="project" value="InterPro"/>
</dbReference>
<accession>A0A3E0GUE5</accession>
<dbReference type="Gene3D" id="1.10.540.10">
    <property type="entry name" value="Acyl-CoA dehydrogenase/oxidase, N-terminal domain"/>
    <property type="match status" value="1"/>
</dbReference>
<dbReference type="RefSeq" id="WP_116181507.1">
    <property type="nucleotide sequence ID" value="NZ_CP144375.1"/>
</dbReference>
<comment type="caution">
    <text evidence="8">The sequence shown here is derived from an EMBL/GenBank/DDBJ whole genome shotgun (WGS) entry which is preliminary data.</text>
</comment>
<dbReference type="SUPFAM" id="SSF47203">
    <property type="entry name" value="Acyl-CoA dehydrogenase C-terminal domain-like"/>
    <property type="match status" value="1"/>
</dbReference>
<keyword evidence="9" id="KW-1185">Reference proteome</keyword>
<dbReference type="Proteomes" id="UP000256269">
    <property type="component" value="Unassembled WGS sequence"/>
</dbReference>
<dbReference type="OrthoDB" id="4319499at2"/>
<sequence>MDFELSQVQRDLAAMVREHPQWTDLAASGVLAAALPESAGGNGFGLLEQCGVLVELGRAVSPSPYLPSIVQAASTVARHGTADHVDRWVRPALTGTTVLSVALSEENNDDPLAPVTRADRVSDGWRLTGVKSLVPAPSADLFLVPASTEDGLRMFLVESGQATVRRQEVVDGDDSCQVELDGVSVGPDRVLPGEAVSFAVQRGVVGLCALQLGVVERALEMTTEYARTRQQFDRPIGSFQAVTQRLADAYIQVEAIRLTLWQAAWRLSEGLPCDAELATAKFWASEGGHFIAHTAVHIHGGMGIDISHPLHKYFVAAKRHEFSLGAATAQLRKIGAVLADTPV</sequence>
<keyword evidence="3" id="KW-0285">Flavoprotein</keyword>
<comment type="cofactor">
    <cofactor evidence="1">
        <name>FAD</name>
        <dbReference type="ChEBI" id="CHEBI:57692"/>
    </cofactor>
</comment>
<dbReference type="InterPro" id="IPR037069">
    <property type="entry name" value="AcylCoA_DH/ox_N_sf"/>
</dbReference>
<dbReference type="InterPro" id="IPR009075">
    <property type="entry name" value="AcylCo_DH/oxidase_C"/>
</dbReference>
<evidence type="ECO:0000313" key="8">
    <source>
        <dbReference type="EMBL" id="REH28483.1"/>
    </source>
</evidence>
<dbReference type="SUPFAM" id="SSF56645">
    <property type="entry name" value="Acyl-CoA dehydrogenase NM domain-like"/>
    <property type="match status" value="1"/>
</dbReference>
<name>A0A3E0GUE5_9PSEU</name>
<dbReference type="EMBL" id="QUNO01000027">
    <property type="protein sequence ID" value="REH28483.1"/>
    <property type="molecule type" value="Genomic_DNA"/>
</dbReference>
<evidence type="ECO:0000256" key="5">
    <source>
        <dbReference type="ARBA" id="ARBA00023002"/>
    </source>
</evidence>
<reference evidence="8 9" key="1">
    <citation type="submission" date="2018-08" db="EMBL/GenBank/DDBJ databases">
        <title>Genomic Encyclopedia of Archaeal and Bacterial Type Strains, Phase II (KMG-II): from individual species to whole genera.</title>
        <authorList>
            <person name="Goeker M."/>
        </authorList>
    </citation>
    <scope>NUCLEOTIDE SEQUENCE [LARGE SCALE GENOMIC DNA]</scope>
    <source>
        <strain evidence="8 9">DSM 45791</strain>
    </source>
</reference>
<dbReference type="Gene3D" id="2.40.110.10">
    <property type="entry name" value="Butyryl-CoA Dehydrogenase, subunit A, domain 2"/>
    <property type="match status" value="1"/>
</dbReference>
<gene>
    <name evidence="8" type="ORF">BCF44_12763</name>
</gene>
<evidence type="ECO:0000256" key="3">
    <source>
        <dbReference type="ARBA" id="ARBA00022630"/>
    </source>
</evidence>
<evidence type="ECO:0000259" key="6">
    <source>
        <dbReference type="Pfam" id="PF00441"/>
    </source>
</evidence>
<keyword evidence="5" id="KW-0560">Oxidoreductase</keyword>
<dbReference type="InterPro" id="IPR013786">
    <property type="entry name" value="AcylCoA_DH/ox_N"/>
</dbReference>
<evidence type="ECO:0000259" key="7">
    <source>
        <dbReference type="Pfam" id="PF02771"/>
    </source>
</evidence>
<proteinExistence type="inferred from homology"/>
<evidence type="ECO:0000256" key="4">
    <source>
        <dbReference type="ARBA" id="ARBA00022827"/>
    </source>
</evidence>